<reference evidence="3" key="1">
    <citation type="journal article" date="2020" name="mSystems">
        <title>Genome- and Community-Level Interaction Insights into Carbon Utilization and Element Cycling Functions of Hydrothermarchaeota in Hydrothermal Sediment.</title>
        <authorList>
            <person name="Zhou Z."/>
            <person name="Liu Y."/>
            <person name="Xu W."/>
            <person name="Pan J."/>
            <person name="Luo Z.H."/>
            <person name="Li M."/>
        </authorList>
    </citation>
    <scope>NUCLEOTIDE SEQUENCE</scope>
    <source>
        <strain evidence="3">SpSt-997</strain>
    </source>
</reference>
<dbReference type="PANTHER" id="PTHR34183:SF8">
    <property type="entry name" value="ENDOLYTIC PEPTIDOGLYCAN TRANSGLYCOSYLASE RLPA-RELATED"/>
    <property type="match status" value="1"/>
</dbReference>
<dbReference type="CDD" id="cd22268">
    <property type="entry name" value="DPBB_RlpA-like"/>
    <property type="match status" value="1"/>
</dbReference>
<accession>A0A8J4H8Z9</accession>
<dbReference type="Gene3D" id="2.40.40.10">
    <property type="entry name" value="RlpA-like domain"/>
    <property type="match status" value="1"/>
</dbReference>
<feature type="signal peptide" evidence="1">
    <location>
        <begin position="1"/>
        <end position="23"/>
    </location>
</feature>
<dbReference type="InterPro" id="IPR036908">
    <property type="entry name" value="RlpA-like_sf"/>
</dbReference>
<organism evidence="3">
    <name type="scientific">Acidicaldus sp</name>
    <dbReference type="NCBI Taxonomy" id="1872105"/>
    <lineage>
        <taxon>Bacteria</taxon>
        <taxon>Pseudomonadati</taxon>
        <taxon>Pseudomonadota</taxon>
        <taxon>Alphaproteobacteria</taxon>
        <taxon>Acetobacterales</taxon>
        <taxon>Acetobacteraceae</taxon>
        <taxon>Acidicaldus</taxon>
    </lineage>
</organism>
<dbReference type="EMBL" id="DTQM01000089">
    <property type="protein sequence ID" value="HGC42501.1"/>
    <property type="molecule type" value="Genomic_DNA"/>
</dbReference>
<dbReference type="Pfam" id="PF03330">
    <property type="entry name" value="DPBB_1"/>
    <property type="match status" value="1"/>
</dbReference>
<feature type="chain" id="PRO_5035255202" evidence="1">
    <location>
        <begin position="24"/>
        <end position="157"/>
    </location>
</feature>
<feature type="domain" description="RlpA-like protein double-psi beta-barrel" evidence="2">
    <location>
        <begin position="66"/>
        <end position="153"/>
    </location>
</feature>
<proteinExistence type="predicted"/>
<keyword evidence="1" id="KW-0732">Signal</keyword>
<gene>
    <name evidence="3" type="ORF">ENY07_04650</name>
</gene>
<dbReference type="InterPro" id="IPR009009">
    <property type="entry name" value="RlpA-like_DPBB"/>
</dbReference>
<evidence type="ECO:0000256" key="1">
    <source>
        <dbReference type="SAM" id="SignalP"/>
    </source>
</evidence>
<comment type="caution">
    <text evidence="3">The sequence shown here is derived from an EMBL/GenBank/DDBJ whole genome shotgun (WGS) entry which is preliminary data.</text>
</comment>
<dbReference type="SUPFAM" id="SSF50685">
    <property type="entry name" value="Barwin-like endoglucanases"/>
    <property type="match status" value="1"/>
</dbReference>
<evidence type="ECO:0000259" key="2">
    <source>
        <dbReference type="Pfam" id="PF03330"/>
    </source>
</evidence>
<name>A0A8J4H8Z9_9PROT</name>
<sequence length="157" mass="16806">MKPMRILPGAMASLLLLGTHARAAEPAPDVVPPAHKSPHKSLHKTAARRLGVRRVGRAGEHAALAETGTASWYGPGFRGRRMASGRRFDAQSLVAAHAWLPLGARVRVWLVGTDRFVDVTITDRTGNRARVIDLSEGAARQLGILRSGTAEVVVSPL</sequence>
<protein>
    <submittedName>
        <fullName evidence="3">Septal ring lytic transglycosylase RlpA family protein</fullName>
    </submittedName>
</protein>
<evidence type="ECO:0000313" key="3">
    <source>
        <dbReference type="EMBL" id="HGC42501.1"/>
    </source>
</evidence>
<dbReference type="PANTHER" id="PTHR34183">
    <property type="entry name" value="ENDOLYTIC PEPTIDOGLYCAN TRANSGLYCOSYLASE RLPA"/>
    <property type="match status" value="1"/>
</dbReference>
<dbReference type="AlphaFoldDB" id="A0A8J4H8Z9"/>